<dbReference type="STRING" id="1470434.AZF00_08110"/>
<accession>A0A127M4X9</accession>
<evidence type="ECO:0000313" key="3">
    <source>
        <dbReference type="Proteomes" id="UP000074119"/>
    </source>
</evidence>
<dbReference type="GO" id="GO:0004252">
    <property type="term" value="F:serine-type endopeptidase activity"/>
    <property type="evidence" value="ECO:0007669"/>
    <property type="project" value="InterPro"/>
</dbReference>
<dbReference type="InterPro" id="IPR043504">
    <property type="entry name" value="Peptidase_S1_PA_chymotrypsin"/>
</dbReference>
<dbReference type="InterPro" id="IPR009003">
    <property type="entry name" value="Peptidase_S1_PA"/>
</dbReference>
<reference evidence="2 3" key="1">
    <citation type="submission" date="2015-12" db="EMBL/GenBank/DDBJ databases">
        <authorList>
            <person name="Shamseldin A."/>
            <person name="Moawad H."/>
            <person name="Abd El-Rahim W.M."/>
            <person name="Sadowsky M.J."/>
        </authorList>
    </citation>
    <scope>NUCLEOTIDE SEQUENCE [LARGE SCALE GENOMIC DNA]</scope>
    <source>
        <strain evidence="2 3">SM2</strain>
    </source>
</reference>
<dbReference type="EMBL" id="CP014544">
    <property type="protein sequence ID" value="AMO68267.1"/>
    <property type="molecule type" value="Genomic_DNA"/>
</dbReference>
<organism evidence="2 3">
    <name type="scientific">Zhongshania aliphaticivorans</name>
    <dbReference type="NCBI Taxonomy" id="1470434"/>
    <lineage>
        <taxon>Bacteria</taxon>
        <taxon>Pseudomonadati</taxon>
        <taxon>Pseudomonadota</taxon>
        <taxon>Gammaproteobacteria</taxon>
        <taxon>Cellvibrionales</taxon>
        <taxon>Spongiibacteraceae</taxon>
        <taxon>Zhongshania</taxon>
    </lineage>
</organism>
<protein>
    <recommendedName>
        <fullName evidence="1">Peptidase S1 domain-containing protein</fullName>
    </recommendedName>
</protein>
<feature type="domain" description="Peptidase S1" evidence="1">
    <location>
        <begin position="283"/>
        <end position="370"/>
    </location>
</feature>
<dbReference type="AlphaFoldDB" id="A0A127M4X9"/>
<dbReference type="Gene3D" id="2.40.10.10">
    <property type="entry name" value="Trypsin-like serine proteases"/>
    <property type="match status" value="1"/>
</dbReference>
<sequence length="507" mass="55477">MHKYRLKTLLNFSGLGLQLIARRCVLGVFLLSASYSSADCERSVFPKSASPELLVGADLIAELLAAEKSTARLCPVRAQDLAQLYFWGGSSVNVNLVRSYGYALKSRTAERWGYDLRLLHSAFVLADFDQSFSPEEALRHFQREIDSGVALRRDKALAVLNQLSSLLPYSTAGAGGVFKDRDFRQPYADVDGVVILARRENHQRVLVSDAQGMPQLAWMPVGGGDQVPRAQGAIDGLYVQRRPTLGATGAEDSRQQVWRAPQSAPSTGVLLSRFRQRDGSLFESRCTASQLSEQWLISAAHCLFAPDGSRQILSLRYIASPFALANSIAVTRVWVHREHDSGDQTTGNVASYSGSDIALFKLAQSLPINKRPILAAPLANNPVNWVDSFAYPSDKARHSLWFSRCRASLWQRGEPALSDIYSLDCFSHEGQSGAALLQTISGTPRIIGVLSSRIHNEKINKPIFAALNAGLIADIGRVIADEAEIPVNFRAYNAATILADVAPELLP</sequence>
<dbReference type="InterPro" id="IPR018114">
    <property type="entry name" value="TRYPSIN_HIS"/>
</dbReference>
<gene>
    <name evidence="2" type="ORF">AZF00_08110</name>
</gene>
<proteinExistence type="predicted"/>
<dbReference type="PROSITE" id="PS00134">
    <property type="entry name" value="TRYPSIN_HIS"/>
    <property type="match status" value="1"/>
</dbReference>
<dbReference type="Proteomes" id="UP000074119">
    <property type="component" value="Chromosome"/>
</dbReference>
<dbReference type="SUPFAM" id="SSF50494">
    <property type="entry name" value="Trypsin-like serine proteases"/>
    <property type="match status" value="1"/>
</dbReference>
<name>A0A127M4X9_9GAMM</name>
<dbReference type="InterPro" id="IPR001254">
    <property type="entry name" value="Trypsin_dom"/>
</dbReference>
<dbReference type="KEGG" id="zal:AZF00_08110"/>
<dbReference type="GO" id="GO:0006508">
    <property type="term" value="P:proteolysis"/>
    <property type="evidence" value="ECO:0007669"/>
    <property type="project" value="InterPro"/>
</dbReference>
<dbReference type="Pfam" id="PF00089">
    <property type="entry name" value="Trypsin"/>
    <property type="match status" value="1"/>
</dbReference>
<evidence type="ECO:0000313" key="2">
    <source>
        <dbReference type="EMBL" id="AMO68267.1"/>
    </source>
</evidence>
<evidence type="ECO:0000259" key="1">
    <source>
        <dbReference type="Pfam" id="PF00089"/>
    </source>
</evidence>